<gene>
    <name evidence="3" type="ORF">IFM89_004518</name>
</gene>
<dbReference type="OrthoDB" id="742048at2759"/>
<keyword evidence="2" id="KW-0812">Transmembrane</keyword>
<dbReference type="AlphaFoldDB" id="A0A835GU92"/>
<sequence>MIFFFLSIEKIMGFIDIWCVYVLLIVILGLIDIMLHMGLVNGMTSNYATERVMALSASAIPSISYRMKSFAGQNYPVHRYSFSGLCNHQTSLRCSKKIVVMGQFSKPRSLIMYVTNFRDKLWDVFPQPLKELPWKKAENMIVQRLLVVGEKTLMWSLAMLFIFSSLSDAMLSIYLNKELLIPLGLFVGCVMTNFFKEVSQDLFQSRNEGELKWHLLGISFIFVFAKVASSFVTVGGQVFLSHVGNGGLMQVLWFWKKMRKESESNEMEKSSMLQETSITGNLEH</sequence>
<feature type="transmembrane region" description="Helical" evidence="2">
    <location>
        <begin position="238"/>
        <end position="255"/>
    </location>
</feature>
<evidence type="ECO:0000313" key="3">
    <source>
        <dbReference type="EMBL" id="KAF9587686.1"/>
    </source>
</evidence>
<feature type="transmembrane region" description="Helical" evidence="2">
    <location>
        <begin position="12"/>
        <end position="35"/>
    </location>
</feature>
<dbReference type="EMBL" id="JADFTS010000009">
    <property type="protein sequence ID" value="KAF9587686.1"/>
    <property type="molecule type" value="Genomic_DNA"/>
</dbReference>
<protein>
    <submittedName>
        <fullName evidence="3">Uncharacterized protein</fullName>
    </submittedName>
</protein>
<evidence type="ECO:0000313" key="4">
    <source>
        <dbReference type="Proteomes" id="UP000631114"/>
    </source>
</evidence>
<keyword evidence="2" id="KW-0472">Membrane</keyword>
<dbReference type="Proteomes" id="UP000631114">
    <property type="component" value="Unassembled WGS sequence"/>
</dbReference>
<evidence type="ECO:0000256" key="2">
    <source>
        <dbReference type="SAM" id="Phobius"/>
    </source>
</evidence>
<feature type="transmembrane region" description="Helical" evidence="2">
    <location>
        <begin position="215"/>
        <end position="232"/>
    </location>
</feature>
<keyword evidence="4" id="KW-1185">Reference proteome</keyword>
<organism evidence="3 4">
    <name type="scientific">Coptis chinensis</name>
    <dbReference type="NCBI Taxonomy" id="261450"/>
    <lineage>
        <taxon>Eukaryota</taxon>
        <taxon>Viridiplantae</taxon>
        <taxon>Streptophyta</taxon>
        <taxon>Embryophyta</taxon>
        <taxon>Tracheophyta</taxon>
        <taxon>Spermatophyta</taxon>
        <taxon>Magnoliopsida</taxon>
        <taxon>Ranunculales</taxon>
        <taxon>Ranunculaceae</taxon>
        <taxon>Coptidoideae</taxon>
        <taxon>Coptis</taxon>
    </lineage>
</organism>
<proteinExistence type="predicted"/>
<evidence type="ECO:0000256" key="1">
    <source>
        <dbReference type="SAM" id="MobiDB-lite"/>
    </source>
</evidence>
<comment type="caution">
    <text evidence="3">The sequence shown here is derived from an EMBL/GenBank/DDBJ whole genome shotgun (WGS) entry which is preliminary data.</text>
</comment>
<dbReference type="PANTHER" id="PTHR36000">
    <property type="entry name" value="DEFECTIVE 1273 PROTEIN, PUTATIVE-RELATED"/>
    <property type="match status" value="1"/>
</dbReference>
<keyword evidence="2" id="KW-1133">Transmembrane helix</keyword>
<accession>A0A835GU92</accession>
<feature type="compositionally biased region" description="Polar residues" evidence="1">
    <location>
        <begin position="273"/>
        <end position="284"/>
    </location>
</feature>
<feature type="transmembrane region" description="Helical" evidence="2">
    <location>
        <begin position="179"/>
        <end position="195"/>
    </location>
</feature>
<reference evidence="3 4" key="1">
    <citation type="submission" date="2020-10" db="EMBL/GenBank/DDBJ databases">
        <title>The Coptis chinensis genome and diversification of protoberbering-type alkaloids.</title>
        <authorList>
            <person name="Wang B."/>
            <person name="Shu S."/>
            <person name="Song C."/>
            <person name="Liu Y."/>
        </authorList>
    </citation>
    <scope>NUCLEOTIDE SEQUENCE [LARGE SCALE GENOMIC DNA]</scope>
    <source>
        <strain evidence="3">HL-2020</strain>
        <tissue evidence="3">Leaf</tissue>
    </source>
</reference>
<feature type="transmembrane region" description="Helical" evidence="2">
    <location>
        <begin position="153"/>
        <end position="173"/>
    </location>
</feature>
<feature type="region of interest" description="Disordered" evidence="1">
    <location>
        <begin position="265"/>
        <end position="284"/>
    </location>
</feature>
<dbReference type="PANTHER" id="PTHR36000:SF3">
    <property type="entry name" value="EMBRYO DEFECTIVE 1273"/>
    <property type="match status" value="1"/>
</dbReference>
<name>A0A835GU92_9MAGN</name>